<keyword evidence="3" id="KW-1185">Reference proteome</keyword>
<sequence length="187" mass="20474">MQNAARQEEWEGFDVHQSRGTSRPGRDVHGALWNVENPRPFWPKRKSLIKCSAVPESKFSSERAYANGRSRHVNRHGITVDTRSPPTNPLSPPFAQLATSNHDAIAPSPYYTGDKENTFTPPKSKSHQSTCSPTIGLSRILPSSSSAALSLCLSTSVSAPVFPGWPIGAAQFRCDFAIIPRHIGRTP</sequence>
<organism evidence="2 3">
    <name type="scientific">Oidiodendron maius (strain Zn)</name>
    <dbReference type="NCBI Taxonomy" id="913774"/>
    <lineage>
        <taxon>Eukaryota</taxon>
        <taxon>Fungi</taxon>
        <taxon>Dikarya</taxon>
        <taxon>Ascomycota</taxon>
        <taxon>Pezizomycotina</taxon>
        <taxon>Leotiomycetes</taxon>
        <taxon>Leotiomycetes incertae sedis</taxon>
        <taxon>Myxotrichaceae</taxon>
        <taxon>Oidiodendron</taxon>
    </lineage>
</organism>
<evidence type="ECO:0000313" key="3">
    <source>
        <dbReference type="Proteomes" id="UP000054321"/>
    </source>
</evidence>
<dbReference type="AlphaFoldDB" id="A0A0C3E1N0"/>
<evidence type="ECO:0000313" key="2">
    <source>
        <dbReference type="EMBL" id="KIN08208.1"/>
    </source>
</evidence>
<reference evidence="2 3" key="1">
    <citation type="submission" date="2014-04" db="EMBL/GenBank/DDBJ databases">
        <authorList>
            <consortium name="DOE Joint Genome Institute"/>
            <person name="Kuo A."/>
            <person name="Martino E."/>
            <person name="Perotto S."/>
            <person name="Kohler A."/>
            <person name="Nagy L.G."/>
            <person name="Floudas D."/>
            <person name="Copeland A."/>
            <person name="Barry K.W."/>
            <person name="Cichocki N."/>
            <person name="Veneault-Fourrey C."/>
            <person name="LaButti K."/>
            <person name="Lindquist E.A."/>
            <person name="Lipzen A."/>
            <person name="Lundell T."/>
            <person name="Morin E."/>
            <person name="Murat C."/>
            <person name="Sun H."/>
            <person name="Tunlid A."/>
            <person name="Henrissat B."/>
            <person name="Grigoriev I.V."/>
            <person name="Hibbett D.S."/>
            <person name="Martin F."/>
            <person name="Nordberg H.P."/>
            <person name="Cantor M.N."/>
            <person name="Hua S.X."/>
        </authorList>
    </citation>
    <scope>NUCLEOTIDE SEQUENCE [LARGE SCALE GENOMIC DNA]</scope>
    <source>
        <strain evidence="2 3">Zn</strain>
    </source>
</reference>
<protein>
    <submittedName>
        <fullName evidence="2">Uncharacterized protein</fullName>
    </submittedName>
</protein>
<feature type="compositionally biased region" description="Basic and acidic residues" evidence="1">
    <location>
        <begin position="1"/>
        <end position="17"/>
    </location>
</feature>
<evidence type="ECO:0000256" key="1">
    <source>
        <dbReference type="SAM" id="MobiDB-lite"/>
    </source>
</evidence>
<dbReference type="HOGENOM" id="CLU_1448118_0_0_1"/>
<reference evidence="3" key="2">
    <citation type="submission" date="2015-01" db="EMBL/GenBank/DDBJ databases">
        <title>Evolutionary Origins and Diversification of the Mycorrhizal Mutualists.</title>
        <authorList>
            <consortium name="DOE Joint Genome Institute"/>
            <consortium name="Mycorrhizal Genomics Consortium"/>
            <person name="Kohler A."/>
            <person name="Kuo A."/>
            <person name="Nagy L.G."/>
            <person name="Floudas D."/>
            <person name="Copeland A."/>
            <person name="Barry K.W."/>
            <person name="Cichocki N."/>
            <person name="Veneault-Fourrey C."/>
            <person name="LaButti K."/>
            <person name="Lindquist E.A."/>
            <person name="Lipzen A."/>
            <person name="Lundell T."/>
            <person name="Morin E."/>
            <person name="Murat C."/>
            <person name="Riley R."/>
            <person name="Ohm R."/>
            <person name="Sun H."/>
            <person name="Tunlid A."/>
            <person name="Henrissat B."/>
            <person name="Grigoriev I.V."/>
            <person name="Hibbett D.S."/>
            <person name="Martin F."/>
        </authorList>
    </citation>
    <scope>NUCLEOTIDE SEQUENCE [LARGE SCALE GENOMIC DNA]</scope>
    <source>
        <strain evidence="3">Zn</strain>
    </source>
</reference>
<dbReference type="EMBL" id="KN832870">
    <property type="protein sequence ID" value="KIN08208.1"/>
    <property type="molecule type" value="Genomic_DNA"/>
</dbReference>
<name>A0A0C3E1N0_OIDMZ</name>
<feature type="region of interest" description="Disordered" evidence="1">
    <location>
        <begin position="1"/>
        <end position="31"/>
    </location>
</feature>
<dbReference type="Proteomes" id="UP000054321">
    <property type="component" value="Unassembled WGS sequence"/>
</dbReference>
<accession>A0A0C3E1N0</accession>
<proteinExistence type="predicted"/>
<dbReference type="InParanoid" id="A0A0C3E1N0"/>
<gene>
    <name evidence="2" type="ORF">OIDMADRAFT_23029</name>
</gene>